<feature type="compositionally biased region" description="Basic and acidic residues" evidence="1">
    <location>
        <begin position="10"/>
        <end position="28"/>
    </location>
</feature>
<feature type="compositionally biased region" description="Low complexity" evidence="1">
    <location>
        <begin position="70"/>
        <end position="86"/>
    </location>
</feature>
<reference evidence="2" key="1">
    <citation type="submission" date="2020-12" db="EMBL/GenBank/DDBJ databases">
        <authorList>
            <consortium name="Molecular Ecology Group"/>
        </authorList>
    </citation>
    <scope>NUCLEOTIDE SEQUENCE</scope>
    <source>
        <strain evidence="2">TBG_1078</strain>
    </source>
</reference>
<evidence type="ECO:0000313" key="2">
    <source>
        <dbReference type="EMBL" id="CAD7669914.1"/>
    </source>
</evidence>
<name>A0A811Y2V3_NYCPR</name>
<evidence type="ECO:0000313" key="3">
    <source>
        <dbReference type="Proteomes" id="UP000645828"/>
    </source>
</evidence>
<evidence type="ECO:0000256" key="1">
    <source>
        <dbReference type="SAM" id="MobiDB-lite"/>
    </source>
</evidence>
<keyword evidence="3" id="KW-1185">Reference proteome</keyword>
<sequence>MGLLSTEVTLDSRQEAAHPPRSLSREQPGRPGQPPCNAPGTGTCFSPPPPEPGPCARGALPAGPAGELWASSAPRARRPPGASRFPCSRNNSPVC</sequence>
<protein>
    <submittedName>
        <fullName evidence="2">(raccoon dog) hypothetical protein</fullName>
    </submittedName>
</protein>
<proteinExistence type="predicted"/>
<feature type="region of interest" description="Disordered" evidence="1">
    <location>
        <begin position="1"/>
        <end position="95"/>
    </location>
</feature>
<dbReference type="AlphaFoldDB" id="A0A811Y2V3"/>
<dbReference type="EMBL" id="CAJHUB010000654">
    <property type="protein sequence ID" value="CAD7669914.1"/>
    <property type="molecule type" value="Genomic_DNA"/>
</dbReference>
<accession>A0A811Y2V3</accession>
<comment type="caution">
    <text evidence="2">The sequence shown here is derived from an EMBL/GenBank/DDBJ whole genome shotgun (WGS) entry which is preliminary data.</text>
</comment>
<dbReference type="Proteomes" id="UP000645828">
    <property type="component" value="Unassembled WGS sequence"/>
</dbReference>
<gene>
    <name evidence="2" type="ORF">NYPRO_LOCUS2708</name>
</gene>
<organism evidence="2 3">
    <name type="scientific">Nyctereutes procyonoides</name>
    <name type="common">Raccoon dog</name>
    <name type="synonym">Canis procyonoides</name>
    <dbReference type="NCBI Taxonomy" id="34880"/>
    <lineage>
        <taxon>Eukaryota</taxon>
        <taxon>Metazoa</taxon>
        <taxon>Chordata</taxon>
        <taxon>Craniata</taxon>
        <taxon>Vertebrata</taxon>
        <taxon>Euteleostomi</taxon>
        <taxon>Mammalia</taxon>
        <taxon>Eutheria</taxon>
        <taxon>Laurasiatheria</taxon>
        <taxon>Carnivora</taxon>
        <taxon>Caniformia</taxon>
        <taxon>Canidae</taxon>
        <taxon>Nyctereutes</taxon>
    </lineage>
</organism>